<reference evidence="2" key="2">
    <citation type="submission" date="2015-01" db="EMBL/GenBank/DDBJ databases">
        <title>Evolutionary Origins and Diversification of the Mycorrhizal Mutualists.</title>
        <authorList>
            <consortium name="DOE Joint Genome Institute"/>
            <consortium name="Mycorrhizal Genomics Consortium"/>
            <person name="Kohler A."/>
            <person name="Kuo A."/>
            <person name="Nagy L.G."/>
            <person name="Floudas D."/>
            <person name="Copeland A."/>
            <person name="Barry K.W."/>
            <person name="Cichocki N."/>
            <person name="Veneault-Fourrey C."/>
            <person name="LaButti K."/>
            <person name="Lindquist E.A."/>
            <person name="Lipzen A."/>
            <person name="Lundell T."/>
            <person name="Morin E."/>
            <person name="Murat C."/>
            <person name="Riley R."/>
            <person name="Ohm R."/>
            <person name="Sun H."/>
            <person name="Tunlid A."/>
            <person name="Henrissat B."/>
            <person name="Grigoriev I.V."/>
            <person name="Hibbett D.S."/>
            <person name="Martin F."/>
        </authorList>
    </citation>
    <scope>NUCLEOTIDE SEQUENCE [LARGE SCALE GENOMIC DNA]</scope>
    <source>
        <strain evidence="2">LaAM-08-1</strain>
    </source>
</reference>
<accession>A0A0C9X970</accession>
<name>A0A0C9X970_9AGAR</name>
<reference evidence="1 2" key="1">
    <citation type="submission" date="2014-04" db="EMBL/GenBank/DDBJ databases">
        <authorList>
            <consortium name="DOE Joint Genome Institute"/>
            <person name="Kuo A."/>
            <person name="Kohler A."/>
            <person name="Nagy L.G."/>
            <person name="Floudas D."/>
            <person name="Copeland A."/>
            <person name="Barry K.W."/>
            <person name="Cichocki N."/>
            <person name="Veneault-Fourrey C."/>
            <person name="LaButti K."/>
            <person name="Lindquist E.A."/>
            <person name="Lipzen A."/>
            <person name="Lundell T."/>
            <person name="Morin E."/>
            <person name="Murat C."/>
            <person name="Sun H."/>
            <person name="Tunlid A."/>
            <person name="Henrissat B."/>
            <person name="Grigoriev I.V."/>
            <person name="Hibbett D.S."/>
            <person name="Martin F."/>
            <person name="Nordberg H.P."/>
            <person name="Cantor M.N."/>
            <person name="Hua S.X."/>
        </authorList>
    </citation>
    <scope>NUCLEOTIDE SEQUENCE [LARGE SCALE GENOMIC DNA]</scope>
    <source>
        <strain evidence="1 2">LaAM-08-1</strain>
    </source>
</reference>
<gene>
    <name evidence="1" type="ORF">K443DRAFT_366026</name>
</gene>
<dbReference type="HOGENOM" id="CLU_2590127_0_0_1"/>
<dbReference type="AlphaFoldDB" id="A0A0C9X970"/>
<evidence type="ECO:0000313" key="1">
    <source>
        <dbReference type="EMBL" id="KIJ94226.1"/>
    </source>
</evidence>
<proteinExistence type="predicted"/>
<protein>
    <submittedName>
        <fullName evidence="1">Uncharacterized protein</fullName>
    </submittedName>
</protein>
<sequence length="80" mass="8799">MRHILDQVPPLPLSTAQIIRRLFYPRSQDEAILPSPSANRRLYFSKVIQQAASGGPPIPFFSSAIFALDVTTVSSGKGSW</sequence>
<dbReference type="EMBL" id="KN838804">
    <property type="protein sequence ID" value="KIJ94226.1"/>
    <property type="molecule type" value="Genomic_DNA"/>
</dbReference>
<evidence type="ECO:0000313" key="2">
    <source>
        <dbReference type="Proteomes" id="UP000054477"/>
    </source>
</evidence>
<organism evidence="1 2">
    <name type="scientific">Laccaria amethystina LaAM-08-1</name>
    <dbReference type="NCBI Taxonomy" id="1095629"/>
    <lineage>
        <taxon>Eukaryota</taxon>
        <taxon>Fungi</taxon>
        <taxon>Dikarya</taxon>
        <taxon>Basidiomycota</taxon>
        <taxon>Agaricomycotina</taxon>
        <taxon>Agaricomycetes</taxon>
        <taxon>Agaricomycetidae</taxon>
        <taxon>Agaricales</taxon>
        <taxon>Agaricineae</taxon>
        <taxon>Hydnangiaceae</taxon>
        <taxon>Laccaria</taxon>
    </lineage>
</organism>
<keyword evidence="2" id="KW-1185">Reference proteome</keyword>
<dbReference type="Proteomes" id="UP000054477">
    <property type="component" value="Unassembled WGS sequence"/>
</dbReference>